<protein>
    <submittedName>
        <fullName evidence="2">Uncharacterized protein</fullName>
    </submittedName>
</protein>
<dbReference type="Proteomes" id="UP000887565">
    <property type="component" value="Unplaced"/>
</dbReference>
<accession>A0A915L958</accession>
<organism evidence="1 2">
    <name type="scientific">Romanomermis culicivorax</name>
    <name type="common">Nematode worm</name>
    <dbReference type="NCBI Taxonomy" id="13658"/>
    <lineage>
        <taxon>Eukaryota</taxon>
        <taxon>Metazoa</taxon>
        <taxon>Ecdysozoa</taxon>
        <taxon>Nematoda</taxon>
        <taxon>Enoplea</taxon>
        <taxon>Dorylaimia</taxon>
        <taxon>Mermithida</taxon>
        <taxon>Mermithoidea</taxon>
        <taxon>Mermithidae</taxon>
        <taxon>Romanomermis</taxon>
    </lineage>
</organism>
<evidence type="ECO:0000313" key="1">
    <source>
        <dbReference type="Proteomes" id="UP000887565"/>
    </source>
</evidence>
<dbReference type="WBParaSite" id="nRc.2.0.1.t47367-RA">
    <property type="protein sequence ID" value="nRc.2.0.1.t47367-RA"/>
    <property type="gene ID" value="nRc.2.0.1.g47367"/>
</dbReference>
<sequence length="131" mass="14499">MYERSTEEFQGENTADGADINVLSGKLEELQTLLFGTRAAVDQVRVDLRKLESPGFSSLLKISDIIAIDCLWMTSVAVVSRLFDFLLQSKQSRILIKKSGLANINIVNIHKNKMATPKANNLLESIVGMTT</sequence>
<dbReference type="AlphaFoldDB" id="A0A915L958"/>
<evidence type="ECO:0000313" key="2">
    <source>
        <dbReference type="WBParaSite" id="nRc.2.0.1.t47367-RA"/>
    </source>
</evidence>
<keyword evidence="1" id="KW-1185">Reference proteome</keyword>
<name>A0A915L958_ROMCU</name>
<proteinExistence type="predicted"/>
<reference evidence="2" key="1">
    <citation type="submission" date="2022-11" db="UniProtKB">
        <authorList>
            <consortium name="WormBaseParasite"/>
        </authorList>
    </citation>
    <scope>IDENTIFICATION</scope>
</reference>